<keyword evidence="4" id="KW-1185">Reference proteome</keyword>
<dbReference type="GO" id="GO:0003723">
    <property type="term" value="F:RNA binding"/>
    <property type="evidence" value="ECO:0007669"/>
    <property type="project" value="UniProtKB-UniRule"/>
</dbReference>
<feature type="domain" description="RRM" evidence="2">
    <location>
        <begin position="1"/>
        <end position="51"/>
    </location>
</feature>
<reference evidence="3 4" key="1">
    <citation type="submission" date="2018-11" db="EMBL/GenBank/DDBJ databases">
        <authorList>
            <consortium name="Pathogen Informatics"/>
        </authorList>
    </citation>
    <scope>NUCLEOTIDE SEQUENCE [LARGE SCALE GENOMIC DNA]</scope>
</reference>
<accession>A0A3P7QZS7</accession>
<evidence type="ECO:0000313" key="3">
    <source>
        <dbReference type="EMBL" id="VDN34769.1"/>
    </source>
</evidence>
<dbReference type="OrthoDB" id="5855504at2759"/>
<evidence type="ECO:0000256" key="1">
    <source>
        <dbReference type="PROSITE-ProRule" id="PRU00176"/>
    </source>
</evidence>
<gene>
    <name evidence="3" type="ORF">CGOC_LOCUS12731</name>
</gene>
<dbReference type="PROSITE" id="PS50102">
    <property type="entry name" value="RRM"/>
    <property type="match status" value="1"/>
</dbReference>
<dbReference type="SMART" id="SM00360">
    <property type="entry name" value="RRM"/>
    <property type="match status" value="1"/>
</dbReference>
<dbReference type="Gene3D" id="3.30.70.330">
    <property type="match status" value="1"/>
</dbReference>
<evidence type="ECO:0000259" key="2">
    <source>
        <dbReference type="PROSITE" id="PS50102"/>
    </source>
</evidence>
<dbReference type="Pfam" id="PF00076">
    <property type="entry name" value="RRM_1"/>
    <property type="match status" value="1"/>
</dbReference>
<proteinExistence type="predicted"/>
<keyword evidence="1" id="KW-0694">RNA-binding</keyword>
<organism evidence="3 4">
    <name type="scientific">Cylicostephanus goldi</name>
    <name type="common">Nematode worm</name>
    <dbReference type="NCBI Taxonomy" id="71465"/>
    <lineage>
        <taxon>Eukaryota</taxon>
        <taxon>Metazoa</taxon>
        <taxon>Ecdysozoa</taxon>
        <taxon>Nematoda</taxon>
        <taxon>Chromadorea</taxon>
        <taxon>Rhabditida</taxon>
        <taxon>Rhabditina</taxon>
        <taxon>Rhabditomorpha</taxon>
        <taxon>Strongyloidea</taxon>
        <taxon>Strongylidae</taxon>
        <taxon>Cylicostephanus</taxon>
    </lineage>
</organism>
<dbReference type="SUPFAM" id="SSF54928">
    <property type="entry name" value="RNA-binding domain, RBD"/>
    <property type="match status" value="1"/>
</dbReference>
<evidence type="ECO:0000313" key="4">
    <source>
        <dbReference type="Proteomes" id="UP000271889"/>
    </source>
</evidence>
<dbReference type="Proteomes" id="UP000271889">
    <property type="component" value="Unassembled WGS sequence"/>
</dbReference>
<name>A0A3P7QZS7_CYLGO</name>
<dbReference type="EMBL" id="UYRV01125319">
    <property type="protein sequence ID" value="VDN34769.1"/>
    <property type="molecule type" value="Genomic_DNA"/>
</dbReference>
<dbReference type="InterPro" id="IPR000504">
    <property type="entry name" value="RRM_dom"/>
</dbReference>
<dbReference type="InterPro" id="IPR012677">
    <property type="entry name" value="Nucleotide-bd_a/b_plait_sf"/>
</dbReference>
<dbReference type="AlphaFoldDB" id="A0A3P7QZS7"/>
<sequence>NRLLLGNLPLDANEDELADLFEENVGGVSFARCVKDQATGMGKGFAFVVFKAIPLFSTPCIGSDWSPVSKEGAPNYESDEEGQGCGEFISSLVNLSVNLISVTANLPKSPA</sequence>
<dbReference type="InterPro" id="IPR035979">
    <property type="entry name" value="RBD_domain_sf"/>
</dbReference>
<feature type="non-terminal residue" evidence="3">
    <location>
        <position position="1"/>
    </location>
</feature>
<protein>
    <recommendedName>
        <fullName evidence="2">RRM domain-containing protein</fullName>
    </recommendedName>
</protein>